<dbReference type="GO" id="GO:0016020">
    <property type="term" value="C:membrane"/>
    <property type="evidence" value="ECO:0007669"/>
    <property type="project" value="UniProtKB-SubCell"/>
</dbReference>
<evidence type="ECO:0000256" key="1">
    <source>
        <dbReference type="ARBA" id="ARBA00004141"/>
    </source>
</evidence>
<feature type="transmembrane region" description="Helical" evidence="5">
    <location>
        <begin position="39"/>
        <end position="58"/>
    </location>
</feature>
<evidence type="ECO:0000256" key="4">
    <source>
        <dbReference type="ARBA" id="ARBA00023136"/>
    </source>
</evidence>
<feature type="transmembrane region" description="Helical" evidence="5">
    <location>
        <begin position="385"/>
        <end position="403"/>
    </location>
</feature>
<feature type="transmembrane region" description="Helical" evidence="5">
    <location>
        <begin position="95"/>
        <end position="113"/>
    </location>
</feature>
<dbReference type="InterPro" id="IPR007016">
    <property type="entry name" value="O-antigen_ligase-rel_domated"/>
</dbReference>
<dbReference type="PANTHER" id="PTHR37422:SF17">
    <property type="entry name" value="O-ANTIGEN LIGASE"/>
    <property type="match status" value="1"/>
</dbReference>
<feature type="transmembrane region" description="Helical" evidence="5">
    <location>
        <begin position="125"/>
        <end position="147"/>
    </location>
</feature>
<keyword evidence="2 5" id="KW-0812">Transmembrane</keyword>
<comment type="subcellular location">
    <subcellularLocation>
        <location evidence="1">Membrane</location>
        <topology evidence="1">Multi-pass membrane protein</topology>
    </subcellularLocation>
</comment>
<gene>
    <name evidence="7" type="ORF">COS30_01785</name>
</gene>
<dbReference type="InterPro" id="IPR051533">
    <property type="entry name" value="WaaL-like"/>
</dbReference>
<dbReference type="PANTHER" id="PTHR37422">
    <property type="entry name" value="TEICHURONIC ACID BIOSYNTHESIS PROTEIN TUAE"/>
    <property type="match status" value="1"/>
</dbReference>
<evidence type="ECO:0000313" key="8">
    <source>
        <dbReference type="Proteomes" id="UP000229247"/>
    </source>
</evidence>
<name>A0A2M7D647_9BACT</name>
<protein>
    <recommendedName>
        <fullName evidence="6">O-antigen ligase-related domain-containing protein</fullName>
    </recommendedName>
</protein>
<evidence type="ECO:0000256" key="3">
    <source>
        <dbReference type="ARBA" id="ARBA00022989"/>
    </source>
</evidence>
<accession>A0A2M7D647</accession>
<evidence type="ECO:0000259" key="6">
    <source>
        <dbReference type="Pfam" id="PF04932"/>
    </source>
</evidence>
<sequence length="435" mass="49412">MKILLKIEKILFYFLAAGFFWQLRFIWQPLGRGFNEWTSIYLYATDLIVAAVLFLWLVRIWRGKLKFTFSRADIFLGIFLAVAGLSIAVATDKLLAGYGFIKLLEMAALFLYVKNNFSKICDLRIFWHLFIGSALIQSGAAITQFFIQKNLGLKFFAESPLSPGLAGVAKIVVNGQNFIRAYGLVPHPNILVAILIVALFGLAYLWIKHYQNISLCHKIMNVVVLAVLLWALFLTFSRALTIVGLALLILWLVYLWRQKVFRRPIAAFVCLLFIVYCLLFIVYWPYVSSRYDPSSLAGSQSVNLRVLYNGAAWNMIKQSPSWGVGQGNFVLIFGQSYDKLQSWVWQPVHNVYLLIAAETGISGLLAFLAFLFLTIKSAWLQRKNLLVSCLLSLVSFLLIIGLFDHLTWDLQQGQIMFWLALGLLASSPRSSMDRT</sequence>
<proteinExistence type="predicted"/>
<evidence type="ECO:0000313" key="7">
    <source>
        <dbReference type="EMBL" id="PIV38499.1"/>
    </source>
</evidence>
<keyword evidence="4 5" id="KW-0472">Membrane</keyword>
<dbReference type="Pfam" id="PF04932">
    <property type="entry name" value="Wzy_C"/>
    <property type="match status" value="1"/>
</dbReference>
<reference evidence="8" key="1">
    <citation type="submission" date="2017-09" db="EMBL/GenBank/DDBJ databases">
        <title>Depth-based differentiation of microbial function through sediment-hosted aquifers and enrichment of novel symbionts in the deep terrestrial subsurface.</title>
        <authorList>
            <person name="Probst A.J."/>
            <person name="Ladd B."/>
            <person name="Jarett J.K."/>
            <person name="Geller-Mcgrath D.E."/>
            <person name="Sieber C.M.K."/>
            <person name="Emerson J.B."/>
            <person name="Anantharaman K."/>
            <person name="Thomas B.C."/>
            <person name="Malmstrom R."/>
            <person name="Stieglmeier M."/>
            <person name="Klingl A."/>
            <person name="Woyke T."/>
            <person name="Ryan C.M."/>
            <person name="Banfield J.F."/>
        </authorList>
    </citation>
    <scope>NUCLEOTIDE SEQUENCE [LARGE SCALE GENOMIC DNA]</scope>
</reference>
<dbReference type="EMBL" id="PEUE01000042">
    <property type="protein sequence ID" value="PIV38499.1"/>
    <property type="molecule type" value="Genomic_DNA"/>
</dbReference>
<feature type="transmembrane region" description="Helical" evidence="5">
    <location>
        <begin position="239"/>
        <end position="256"/>
    </location>
</feature>
<feature type="transmembrane region" description="Helical" evidence="5">
    <location>
        <begin position="10"/>
        <end position="27"/>
    </location>
</feature>
<feature type="transmembrane region" description="Helical" evidence="5">
    <location>
        <begin position="190"/>
        <end position="207"/>
    </location>
</feature>
<feature type="transmembrane region" description="Helical" evidence="5">
    <location>
        <begin position="265"/>
        <end position="286"/>
    </location>
</feature>
<comment type="caution">
    <text evidence="7">The sequence shown here is derived from an EMBL/GenBank/DDBJ whole genome shotgun (WGS) entry which is preliminary data.</text>
</comment>
<evidence type="ECO:0000256" key="5">
    <source>
        <dbReference type="SAM" id="Phobius"/>
    </source>
</evidence>
<feature type="domain" description="O-antigen ligase-related" evidence="6">
    <location>
        <begin position="224"/>
        <end position="368"/>
    </location>
</feature>
<feature type="transmembrane region" description="Helical" evidence="5">
    <location>
        <begin position="214"/>
        <end position="233"/>
    </location>
</feature>
<organism evidence="7 8">
    <name type="scientific">Candidatus Portnoybacteria bacterium CG02_land_8_20_14_3_00_45_8</name>
    <dbReference type="NCBI Taxonomy" id="1974807"/>
    <lineage>
        <taxon>Bacteria</taxon>
        <taxon>Candidatus Portnoyibacteriota</taxon>
    </lineage>
</organism>
<dbReference type="AlphaFoldDB" id="A0A2M7D647"/>
<feature type="transmembrane region" description="Helical" evidence="5">
    <location>
        <begin position="70"/>
        <end position="89"/>
    </location>
</feature>
<keyword evidence="3 5" id="KW-1133">Transmembrane helix</keyword>
<evidence type="ECO:0000256" key="2">
    <source>
        <dbReference type="ARBA" id="ARBA00022692"/>
    </source>
</evidence>
<feature type="transmembrane region" description="Helical" evidence="5">
    <location>
        <begin position="351"/>
        <end position="373"/>
    </location>
</feature>
<dbReference type="Proteomes" id="UP000229247">
    <property type="component" value="Unassembled WGS sequence"/>
</dbReference>